<dbReference type="AlphaFoldDB" id="A0A9Q3C9L4"/>
<keyword evidence="3" id="KW-1185">Reference proteome</keyword>
<feature type="region of interest" description="Disordered" evidence="1">
    <location>
        <begin position="35"/>
        <end position="57"/>
    </location>
</feature>
<accession>A0A9Q3C9L4</accession>
<comment type="caution">
    <text evidence="2">The sequence shown here is derived from an EMBL/GenBank/DDBJ whole genome shotgun (WGS) entry which is preliminary data.</text>
</comment>
<proteinExistence type="predicted"/>
<evidence type="ECO:0000256" key="1">
    <source>
        <dbReference type="SAM" id="MobiDB-lite"/>
    </source>
</evidence>
<dbReference type="EMBL" id="AVOT02006214">
    <property type="protein sequence ID" value="MBW0481021.1"/>
    <property type="molecule type" value="Genomic_DNA"/>
</dbReference>
<name>A0A9Q3C9L4_9BASI</name>
<dbReference type="Proteomes" id="UP000765509">
    <property type="component" value="Unassembled WGS sequence"/>
</dbReference>
<reference evidence="2" key="1">
    <citation type="submission" date="2021-03" db="EMBL/GenBank/DDBJ databases">
        <title>Draft genome sequence of rust myrtle Austropuccinia psidii MF-1, a brazilian biotype.</title>
        <authorList>
            <person name="Quecine M.C."/>
            <person name="Pachon D.M.R."/>
            <person name="Bonatelli M.L."/>
            <person name="Correr F.H."/>
            <person name="Franceschini L.M."/>
            <person name="Leite T.F."/>
            <person name="Margarido G.R.A."/>
            <person name="Almeida C.A."/>
            <person name="Ferrarezi J.A."/>
            <person name="Labate C.A."/>
        </authorList>
    </citation>
    <scope>NUCLEOTIDE SEQUENCE</scope>
    <source>
        <strain evidence="2">MF-1</strain>
    </source>
</reference>
<sequence>MVGNIDNFNCPLQNHLRLYLLITIEENFIPLGTQSQDSTQVIPSEPEGKGKGKRHSESLITAKKWTTIATQRSRKPQDSASIQGKPALIACTGKITIIIPVVTSKGQFPKAVYNKFVQGTVKGRYPKNIKLVTTSNTDVSPPHLRNLGIPRNQREDRQGLFRTRRLGHLGHSGGWQDTEGNHNHSTIHLPIQQKPQTRGLEGY</sequence>
<protein>
    <submittedName>
        <fullName evidence="2">Uncharacterized protein</fullName>
    </submittedName>
</protein>
<gene>
    <name evidence="2" type="ORF">O181_020736</name>
</gene>
<feature type="region of interest" description="Disordered" evidence="1">
    <location>
        <begin position="134"/>
        <end position="203"/>
    </location>
</feature>
<organism evidence="2 3">
    <name type="scientific">Austropuccinia psidii MF-1</name>
    <dbReference type="NCBI Taxonomy" id="1389203"/>
    <lineage>
        <taxon>Eukaryota</taxon>
        <taxon>Fungi</taxon>
        <taxon>Dikarya</taxon>
        <taxon>Basidiomycota</taxon>
        <taxon>Pucciniomycotina</taxon>
        <taxon>Pucciniomycetes</taxon>
        <taxon>Pucciniales</taxon>
        <taxon>Sphaerophragmiaceae</taxon>
        <taxon>Austropuccinia</taxon>
    </lineage>
</organism>
<evidence type="ECO:0000313" key="3">
    <source>
        <dbReference type="Proteomes" id="UP000765509"/>
    </source>
</evidence>
<evidence type="ECO:0000313" key="2">
    <source>
        <dbReference type="EMBL" id="MBW0481021.1"/>
    </source>
</evidence>